<dbReference type="RefSeq" id="WP_185897528.1">
    <property type="nucleotide sequence ID" value="NZ_JACLZK010000001.1"/>
</dbReference>
<dbReference type="AlphaFoldDB" id="A0A842J4T8"/>
<name>A0A842J4T8_9BACT</name>
<protein>
    <submittedName>
        <fullName evidence="1">Uncharacterized protein</fullName>
    </submittedName>
</protein>
<dbReference type="EMBL" id="JACLZK010000001">
    <property type="protein sequence ID" value="MBC2881810.1"/>
    <property type="molecule type" value="Genomic_DNA"/>
</dbReference>
<sequence length="125" mass="14343">MNKRDFNQALRYLAKGADAPSYSQLKDFAFRLWTSLHKRGIELDRARGDKAREAFQAEVAKREAKGIADALFETGLQAYRLFNYYASECEKLEERVKYLCEQLDALQAKGEPKGSYTWHSNLKGA</sequence>
<evidence type="ECO:0000313" key="2">
    <source>
        <dbReference type="Proteomes" id="UP000552683"/>
    </source>
</evidence>
<keyword evidence="2" id="KW-1185">Reference proteome</keyword>
<accession>A0A842J4T8</accession>
<reference evidence="1 2" key="1">
    <citation type="submission" date="2020-08" db="EMBL/GenBank/DDBJ databases">
        <title>Complete genome and description of Campylobacter massiliensis Marseille-Q3452 sp. nov.</title>
        <authorList>
            <person name="Antezack A."/>
        </authorList>
    </citation>
    <scope>NUCLEOTIDE SEQUENCE [LARGE SCALE GENOMIC DNA]</scope>
    <source>
        <strain evidence="1 2">Marseille-Q3452</strain>
    </source>
</reference>
<gene>
    <name evidence="1" type="ORF">H7R39_00695</name>
</gene>
<organism evidence="1 2">
    <name type="scientific">Campylobacter massiliensis</name>
    <dbReference type="NCBI Taxonomy" id="2762557"/>
    <lineage>
        <taxon>Bacteria</taxon>
        <taxon>Pseudomonadati</taxon>
        <taxon>Campylobacterota</taxon>
        <taxon>Epsilonproteobacteria</taxon>
        <taxon>Campylobacterales</taxon>
        <taxon>Campylobacteraceae</taxon>
        <taxon>Campylobacter</taxon>
    </lineage>
</organism>
<evidence type="ECO:0000313" key="1">
    <source>
        <dbReference type="EMBL" id="MBC2881810.1"/>
    </source>
</evidence>
<dbReference type="Proteomes" id="UP000552683">
    <property type="component" value="Unassembled WGS sequence"/>
</dbReference>
<proteinExistence type="predicted"/>
<comment type="caution">
    <text evidence="1">The sequence shown here is derived from an EMBL/GenBank/DDBJ whole genome shotgun (WGS) entry which is preliminary data.</text>
</comment>